<evidence type="ECO:0000259" key="1">
    <source>
        <dbReference type="Pfam" id="PF24963"/>
    </source>
</evidence>
<dbReference type="Proteomes" id="UP000029878">
    <property type="component" value="Unassembled WGS sequence"/>
</dbReference>
<feature type="domain" description="DUF7768" evidence="1">
    <location>
        <begin position="2"/>
        <end position="106"/>
    </location>
</feature>
<evidence type="ECO:0000313" key="3">
    <source>
        <dbReference type="Proteomes" id="UP000029878"/>
    </source>
</evidence>
<dbReference type="Gene3D" id="3.40.50.10400">
    <property type="entry name" value="Hypothetical protein PA1492"/>
    <property type="match status" value="1"/>
</dbReference>
<dbReference type="InterPro" id="IPR056670">
    <property type="entry name" value="DUF7768"/>
</dbReference>
<protein>
    <recommendedName>
        <fullName evidence="1">DUF7768 domain-containing protein</fullName>
    </recommendedName>
</protein>
<proteinExistence type="predicted"/>
<dbReference type="OrthoDB" id="5361973at2"/>
<accession>A0A099VC00</accession>
<dbReference type="Pfam" id="PF24963">
    <property type="entry name" value="DUF7768"/>
    <property type="match status" value="1"/>
</dbReference>
<sequence>MIIFVCSPYLAILQGRRKEREALKLIYKYAKAGSKAVKEMGYIPLSPVLCFQDVYDESIERDKALHGSNALLKASQGIMVVKTPYNRYSSGMAKEIEKAKELGLSFYEFECKEII</sequence>
<evidence type="ECO:0000313" key="2">
    <source>
        <dbReference type="EMBL" id="TLD81328.1"/>
    </source>
</evidence>
<reference evidence="2 3" key="1">
    <citation type="journal article" date="2014" name="Genome Announc.">
        <title>Draft genome sequences of eight enterohepatic helicobacter species isolated from both laboratory and wild rodents.</title>
        <authorList>
            <person name="Sheh A."/>
            <person name="Shen Z."/>
            <person name="Fox J.G."/>
        </authorList>
    </citation>
    <scope>NUCLEOTIDE SEQUENCE [LARGE SCALE GENOMIC DNA]</scope>
    <source>
        <strain evidence="2 3">ATCC 700114</strain>
    </source>
</reference>
<name>A0A099VC00_9HELI</name>
<comment type="caution">
    <text evidence="2">The sequence shown here is derived from an EMBL/GenBank/DDBJ whole genome shotgun (WGS) entry which is preliminary data.</text>
</comment>
<dbReference type="EMBL" id="JRPL02000025">
    <property type="protein sequence ID" value="TLD81328.1"/>
    <property type="molecule type" value="Genomic_DNA"/>
</dbReference>
<organism evidence="2 3">
    <name type="scientific">Helicobacter trogontum</name>
    <dbReference type="NCBI Taxonomy" id="50960"/>
    <lineage>
        <taxon>Bacteria</taxon>
        <taxon>Pseudomonadati</taxon>
        <taxon>Campylobacterota</taxon>
        <taxon>Epsilonproteobacteria</taxon>
        <taxon>Campylobacterales</taxon>
        <taxon>Helicobacteraceae</taxon>
        <taxon>Helicobacter</taxon>
    </lineage>
</organism>
<gene>
    <name evidence="2" type="ORF">LS81_008780</name>
</gene>
<dbReference type="AlphaFoldDB" id="A0A099VC00"/>